<gene>
    <name evidence="3" type="primary">LOC123738813</name>
</gene>
<proteinExistence type="predicted"/>
<feature type="region of interest" description="Disordered" evidence="1">
    <location>
        <begin position="1"/>
        <end position="23"/>
    </location>
</feature>
<evidence type="ECO:0000313" key="3">
    <source>
        <dbReference type="RefSeq" id="XP_045569489.1"/>
    </source>
</evidence>
<protein>
    <submittedName>
        <fullName evidence="3">Neurobeachin-like</fullName>
    </submittedName>
</protein>
<evidence type="ECO:0000256" key="1">
    <source>
        <dbReference type="SAM" id="MobiDB-lite"/>
    </source>
</evidence>
<dbReference type="Proteomes" id="UP001652741">
    <property type="component" value="Unplaced"/>
</dbReference>
<dbReference type="GeneID" id="123738813"/>
<name>A0ABM3EEJ9_SALSA</name>
<evidence type="ECO:0000313" key="2">
    <source>
        <dbReference type="Proteomes" id="UP001652741"/>
    </source>
</evidence>
<accession>A0ABM3EEJ9</accession>
<sequence length="154" mass="15853">MQFHSFDRSVMVPVKKPPPGGLSVNTVGTSTASGAVTPGSTPNIFAAATATPKSMINTTGATETASSSSSSSSSFVNGATSKNLPAVQTVAPMPEDTVESMSVYCEVEQCAQRSGLTPPELKPFSALAGFQTAPRDAGQCLRQGHLTQTTTRDL</sequence>
<feature type="region of interest" description="Disordered" evidence="1">
    <location>
        <begin position="58"/>
        <end position="88"/>
    </location>
</feature>
<dbReference type="RefSeq" id="XP_045569489.1">
    <property type="nucleotide sequence ID" value="XM_045713533.1"/>
</dbReference>
<organism evidence="2 3">
    <name type="scientific">Salmo salar</name>
    <name type="common">Atlantic salmon</name>
    <dbReference type="NCBI Taxonomy" id="8030"/>
    <lineage>
        <taxon>Eukaryota</taxon>
        <taxon>Metazoa</taxon>
        <taxon>Chordata</taxon>
        <taxon>Craniata</taxon>
        <taxon>Vertebrata</taxon>
        <taxon>Euteleostomi</taxon>
        <taxon>Actinopterygii</taxon>
        <taxon>Neopterygii</taxon>
        <taxon>Teleostei</taxon>
        <taxon>Protacanthopterygii</taxon>
        <taxon>Salmoniformes</taxon>
        <taxon>Salmonidae</taxon>
        <taxon>Salmoninae</taxon>
        <taxon>Salmo</taxon>
    </lineage>
</organism>
<reference evidence="3" key="1">
    <citation type="submission" date="2025-08" db="UniProtKB">
        <authorList>
            <consortium name="RefSeq"/>
        </authorList>
    </citation>
    <scope>IDENTIFICATION</scope>
</reference>
<keyword evidence="2" id="KW-1185">Reference proteome</keyword>